<dbReference type="InterPro" id="IPR019692">
    <property type="entry name" value="CFP-6_PH"/>
</dbReference>
<evidence type="ECO:0000256" key="1">
    <source>
        <dbReference type="SAM" id="MobiDB-lite"/>
    </source>
</evidence>
<dbReference type="Proteomes" id="UP000466345">
    <property type="component" value="Unassembled WGS sequence"/>
</dbReference>
<feature type="transmembrane region" description="Helical" evidence="2">
    <location>
        <begin position="56"/>
        <end position="74"/>
    </location>
</feature>
<dbReference type="Pfam" id="PF10756">
    <property type="entry name" value="bPH_6"/>
    <property type="match status" value="1"/>
</dbReference>
<sequence length="220" mass="23173">MSSDTPTPQPPADGEPVYADRVYRSAGGVAGGVLLLALALWLGIDALVRGDSRVRLLAASALLWVVPLVFGYAVRPAVFAGREKLRVRNPLRTVTAPWGAVDGLRAGMSNELLAGDAKYQLWAIPVSLRGRKKAMRKHERARATGPLGGGPGSATHEPALAVAEDHRSAGDKSMNELRDLMETNGGRPAAQGPVTVTWAWELIAPFAVGLVAFVIVVAVG</sequence>
<protein>
    <recommendedName>
        <fullName evidence="3">Low molecular weight protein antigen 6 PH domain-containing protein</fullName>
    </recommendedName>
</protein>
<evidence type="ECO:0000259" key="3">
    <source>
        <dbReference type="Pfam" id="PF10756"/>
    </source>
</evidence>
<keyword evidence="2" id="KW-0812">Transmembrane</keyword>
<keyword evidence="2" id="KW-0472">Membrane</keyword>
<dbReference type="AlphaFoldDB" id="A0A7K0CQY5"/>
<feature type="transmembrane region" description="Helical" evidence="2">
    <location>
        <begin position="198"/>
        <end position="219"/>
    </location>
</feature>
<keyword evidence="2" id="KW-1133">Transmembrane helix</keyword>
<evidence type="ECO:0000256" key="2">
    <source>
        <dbReference type="SAM" id="Phobius"/>
    </source>
</evidence>
<evidence type="ECO:0000313" key="4">
    <source>
        <dbReference type="EMBL" id="MQY15897.1"/>
    </source>
</evidence>
<comment type="caution">
    <text evidence="4">The sequence shown here is derived from an EMBL/GenBank/DDBJ whole genome shotgun (WGS) entry which is preliminary data.</text>
</comment>
<name>A0A7K0CQY5_9ACTN</name>
<dbReference type="OrthoDB" id="4337405at2"/>
<evidence type="ECO:0000313" key="5">
    <source>
        <dbReference type="Proteomes" id="UP000466345"/>
    </source>
</evidence>
<feature type="domain" description="Low molecular weight protein antigen 6 PH" evidence="3">
    <location>
        <begin position="75"/>
        <end position="112"/>
    </location>
</feature>
<organism evidence="4 5">
    <name type="scientific">Streptomyces smaragdinus</name>
    <dbReference type="NCBI Taxonomy" id="2585196"/>
    <lineage>
        <taxon>Bacteria</taxon>
        <taxon>Bacillati</taxon>
        <taxon>Actinomycetota</taxon>
        <taxon>Actinomycetes</taxon>
        <taxon>Kitasatosporales</taxon>
        <taxon>Streptomycetaceae</taxon>
        <taxon>Streptomyces</taxon>
    </lineage>
</organism>
<dbReference type="RefSeq" id="WP_153456697.1">
    <property type="nucleotide sequence ID" value="NZ_WEGJ01000041.1"/>
</dbReference>
<accession>A0A7K0CQY5</accession>
<feature type="transmembrane region" description="Helical" evidence="2">
    <location>
        <begin position="22"/>
        <end position="44"/>
    </location>
</feature>
<dbReference type="EMBL" id="WEGJ01000041">
    <property type="protein sequence ID" value="MQY15897.1"/>
    <property type="molecule type" value="Genomic_DNA"/>
</dbReference>
<keyword evidence="5" id="KW-1185">Reference proteome</keyword>
<gene>
    <name evidence="4" type="ORF">SRB5_60890</name>
</gene>
<proteinExistence type="predicted"/>
<feature type="region of interest" description="Disordered" evidence="1">
    <location>
        <begin position="135"/>
        <end position="156"/>
    </location>
</feature>
<reference evidence="4 5" key="1">
    <citation type="submission" date="2019-10" db="EMBL/GenBank/DDBJ databases">
        <title>Streptomyces smaragdinus sp. nov. and Streptomyces fabii sp. nov., isolated from the gut of fungus growing-termite Macrotermes natalensis.</title>
        <authorList>
            <person name="Schwitalla J."/>
            <person name="Benndorf R."/>
            <person name="Martin K."/>
            <person name="De Beer W."/>
            <person name="Kaster A.-K."/>
            <person name="Vollmers J."/>
            <person name="Poulsen M."/>
            <person name="Beemelmanns C."/>
        </authorList>
    </citation>
    <scope>NUCLEOTIDE SEQUENCE [LARGE SCALE GENOMIC DNA]</scope>
    <source>
        <strain evidence="4 5">RB5</strain>
    </source>
</reference>